<protein>
    <submittedName>
        <fullName evidence="3">Helix-turn-helix transcriptional regulator</fullName>
    </submittedName>
</protein>
<dbReference type="EMBL" id="JAVRHK010000008">
    <property type="protein sequence ID" value="MDT0677301.1"/>
    <property type="molecule type" value="Genomic_DNA"/>
</dbReference>
<name>A0ABU3D787_9FLAO</name>
<evidence type="ECO:0000256" key="1">
    <source>
        <dbReference type="ARBA" id="ARBA00023125"/>
    </source>
</evidence>
<accession>A0ABU3D787</accession>
<dbReference type="CDD" id="cd00093">
    <property type="entry name" value="HTH_XRE"/>
    <property type="match status" value="1"/>
</dbReference>
<dbReference type="RefSeq" id="WP_311503644.1">
    <property type="nucleotide sequence ID" value="NZ_JAVRHK010000008.1"/>
</dbReference>
<keyword evidence="4" id="KW-1185">Reference proteome</keyword>
<dbReference type="PROSITE" id="PS50943">
    <property type="entry name" value="HTH_CROC1"/>
    <property type="match status" value="1"/>
</dbReference>
<dbReference type="Pfam" id="PF01381">
    <property type="entry name" value="HTH_3"/>
    <property type="match status" value="1"/>
</dbReference>
<evidence type="ECO:0000313" key="3">
    <source>
        <dbReference type="EMBL" id="MDT0677301.1"/>
    </source>
</evidence>
<gene>
    <name evidence="3" type="ORF">RM539_12005</name>
</gene>
<comment type="caution">
    <text evidence="3">The sequence shown here is derived from an EMBL/GenBank/DDBJ whole genome shotgun (WGS) entry which is preliminary data.</text>
</comment>
<sequence>MIIGHKIETIRKLRGLSQAELGKSLGGISKQAVSKIEQRSSINEITLKNIAKILDITPEGLKRFDPETVILNMIEPVSKIEVIIDNSDNPMSNTMKDICFFYEKLLRSGKKIKP</sequence>
<dbReference type="SMART" id="SM00530">
    <property type="entry name" value="HTH_XRE"/>
    <property type="match status" value="1"/>
</dbReference>
<dbReference type="PANTHER" id="PTHR46558">
    <property type="entry name" value="TRACRIPTIONAL REGULATORY PROTEIN-RELATED-RELATED"/>
    <property type="match status" value="1"/>
</dbReference>
<dbReference type="Gene3D" id="1.10.260.40">
    <property type="entry name" value="lambda repressor-like DNA-binding domains"/>
    <property type="match status" value="1"/>
</dbReference>
<evidence type="ECO:0000259" key="2">
    <source>
        <dbReference type="PROSITE" id="PS50943"/>
    </source>
</evidence>
<reference evidence="3 4" key="1">
    <citation type="submission" date="2023-09" db="EMBL/GenBank/DDBJ databases">
        <authorList>
            <person name="Rey-Velasco X."/>
        </authorList>
    </citation>
    <scope>NUCLEOTIDE SEQUENCE [LARGE SCALE GENOMIC DNA]</scope>
    <source>
        <strain evidence="3 4">F117</strain>
    </source>
</reference>
<dbReference type="InterPro" id="IPR010982">
    <property type="entry name" value="Lambda_DNA-bd_dom_sf"/>
</dbReference>
<dbReference type="Proteomes" id="UP001262582">
    <property type="component" value="Unassembled WGS sequence"/>
</dbReference>
<dbReference type="PANTHER" id="PTHR46558:SF4">
    <property type="entry name" value="DNA-BIDING PHAGE PROTEIN"/>
    <property type="match status" value="1"/>
</dbReference>
<proteinExistence type="predicted"/>
<evidence type="ECO:0000313" key="4">
    <source>
        <dbReference type="Proteomes" id="UP001262582"/>
    </source>
</evidence>
<organism evidence="3 4">
    <name type="scientific">Autumnicola musiva</name>
    <dbReference type="NCBI Taxonomy" id="3075589"/>
    <lineage>
        <taxon>Bacteria</taxon>
        <taxon>Pseudomonadati</taxon>
        <taxon>Bacteroidota</taxon>
        <taxon>Flavobacteriia</taxon>
        <taxon>Flavobacteriales</taxon>
        <taxon>Flavobacteriaceae</taxon>
        <taxon>Autumnicola</taxon>
    </lineage>
</organism>
<dbReference type="SUPFAM" id="SSF47413">
    <property type="entry name" value="lambda repressor-like DNA-binding domains"/>
    <property type="match status" value="1"/>
</dbReference>
<feature type="domain" description="HTH cro/C1-type" evidence="2">
    <location>
        <begin position="7"/>
        <end position="61"/>
    </location>
</feature>
<keyword evidence="1" id="KW-0238">DNA-binding</keyword>
<dbReference type="InterPro" id="IPR001387">
    <property type="entry name" value="Cro/C1-type_HTH"/>
</dbReference>